<reference evidence="13" key="1">
    <citation type="submission" date="2021-02" db="EMBL/GenBank/DDBJ databases">
        <authorList>
            <person name="Bekaert M."/>
        </authorList>
    </citation>
    <scope>NUCLEOTIDE SEQUENCE</scope>
    <source>
        <strain evidence="13">IoA-00</strain>
    </source>
</reference>
<dbReference type="GO" id="GO:0016485">
    <property type="term" value="P:protein processing"/>
    <property type="evidence" value="ECO:0007669"/>
    <property type="project" value="TreeGrafter"/>
</dbReference>
<dbReference type="GO" id="GO:0034727">
    <property type="term" value="P:piecemeal microautophagy of the nucleus"/>
    <property type="evidence" value="ECO:0007669"/>
    <property type="project" value="TreeGrafter"/>
</dbReference>
<evidence type="ECO:0000256" key="6">
    <source>
        <dbReference type="ARBA" id="ARBA00022801"/>
    </source>
</evidence>
<name>A0A7R8CWA3_LEPSM</name>
<evidence type="ECO:0000256" key="4">
    <source>
        <dbReference type="ARBA" id="ARBA00022490"/>
    </source>
</evidence>
<dbReference type="Proteomes" id="UP000675881">
    <property type="component" value="Chromosome 5"/>
</dbReference>
<evidence type="ECO:0000256" key="9">
    <source>
        <dbReference type="ARBA" id="ARBA00023006"/>
    </source>
</evidence>
<keyword evidence="6 11" id="KW-0378">Hydrolase</keyword>
<evidence type="ECO:0000256" key="7">
    <source>
        <dbReference type="ARBA" id="ARBA00022807"/>
    </source>
</evidence>
<dbReference type="InterPro" id="IPR005078">
    <property type="entry name" value="Peptidase_C54"/>
</dbReference>
<evidence type="ECO:0000313" key="14">
    <source>
        <dbReference type="Proteomes" id="UP000675881"/>
    </source>
</evidence>
<feature type="domain" description="Peptidase C54 catalytic" evidence="12">
    <location>
        <begin position="51"/>
        <end position="167"/>
    </location>
</feature>
<evidence type="ECO:0000259" key="12">
    <source>
        <dbReference type="Pfam" id="PF03416"/>
    </source>
</evidence>
<dbReference type="InterPro" id="IPR038765">
    <property type="entry name" value="Papain-like_cys_pep_sf"/>
</dbReference>
<dbReference type="GO" id="GO:0019786">
    <property type="term" value="F:protein-phosphatidylethanolamide deconjugating activity"/>
    <property type="evidence" value="ECO:0007669"/>
    <property type="project" value="InterPro"/>
</dbReference>
<comment type="subcellular location">
    <subcellularLocation>
        <location evidence="1 11">Cytoplasm</location>
    </subcellularLocation>
</comment>
<dbReference type="InterPro" id="IPR046792">
    <property type="entry name" value="Peptidase_C54_cat"/>
</dbReference>
<protein>
    <recommendedName>
        <fullName evidence="11">Cysteine protease</fullName>
        <ecNumber evidence="11">3.4.22.-</ecNumber>
    </recommendedName>
</protein>
<keyword evidence="7" id="KW-0788">Thiol protease</keyword>
<proteinExistence type="inferred from homology"/>
<evidence type="ECO:0000256" key="8">
    <source>
        <dbReference type="ARBA" id="ARBA00022927"/>
    </source>
</evidence>
<dbReference type="GO" id="GO:0000423">
    <property type="term" value="P:mitophagy"/>
    <property type="evidence" value="ECO:0007669"/>
    <property type="project" value="TreeGrafter"/>
</dbReference>
<keyword evidence="4 11" id="KW-0963">Cytoplasm</keyword>
<sequence>MSDGAQEIKNRILSVWNRIKFGQAAWLLDAGDTSSSSSPVTLLARNYYMSESFARDFVSKLWLTYRREFKEFRGTKINSDCGWGCTIRSGQMLLGNALLLLHLGRHWRWERNGGEDPLKDLKHRNIIRLFADQEESPLSIHSLLAIARINLNRSPGEWFGPSSTSSLTQIGSFQCKH</sequence>
<keyword evidence="3" id="KW-0813">Transport</keyword>
<dbReference type="GO" id="GO:0000045">
    <property type="term" value="P:autophagosome assembly"/>
    <property type="evidence" value="ECO:0007669"/>
    <property type="project" value="TreeGrafter"/>
</dbReference>
<evidence type="ECO:0000256" key="1">
    <source>
        <dbReference type="ARBA" id="ARBA00004496"/>
    </source>
</evidence>
<dbReference type="PANTHER" id="PTHR22624:SF52">
    <property type="entry name" value="CYSTEINE PROTEASE"/>
    <property type="match status" value="1"/>
</dbReference>
<dbReference type="EC" id="3.4.22.-" evidence="11"/>
<keyword evidence="14" id="KW-1185">Reference proteome</keyword>
<keyword evidence="8 11" id="KW-0653">Protein transport</keyword>
<keyword evidence="5 11" id="KW-0645">Protease</keyword>
<dbReference type="EMBL" id="HG994584">
    <property type="protein sequence ID" value="CAF2951685.1"/>
    <property type="molecule type" value="Genomic_DNA"/>
</dbReference>
<dbReference type="GO" id="GO:0005737">
    <property type="term" value="C:cytoplasm"/>
    <property type="evidence" value="ECO:0007669"/>
    <property type="project" value="UniProtKB-SubCell"/>
</dbReference>
<evidence type="ECO:0000313" key="13">
    <source>
        <dbReference type="EMBL" id="CAF2951685.1"/>
    </source>
</evidence>
<evidence type="ECO:0000256" key="10">
    <source>
        <dbReference type="ARBA" id="ARBA00029362"/>
    </source>
</evidence>
<dbReference type="SUPFAM" id="SSF54001">
    <property type="entry name" value="Cysteine proteinases"/>
    <property type="match status" value="1"/>
</dbReference>
<dbReference type="PANTHER" id="PTHR22624">
    <property type="entry name" value="CYSTEINE PROTEASE ATG4"/>
    <property type="match status" value="1"/>
</dbReference>
<dbReference type="Pfam" id="PF03416">
    <property type="entry name" value="Peptidase_C54"/>
    <property type="match status" value="1"/>
</dbReference>
<accession>A0A7R8CWA3</accession>
<dbReference type="GO" id="GO:0004197">
    <property type="term" value="F:cysteine-type endopeptidase activity"/>
    <property type="evidence" value="ECO:0007669"/>
    <property type="project" value="TreeGrafter"/>
</dbReference>
<dbReference type="AlphaFoldDB" id="A0A7R8CWA3"/>
<organism evidence="13 14">
    <name type="scientific">Lepeophtheirus salmonis</name>
    <name type="common">Salmon louse</name>
    <name type="synonym">Caligus salmonis</name>
    <dbReference type="NCBI Taxonomy" id="72036"/>
    <lineage>
        <taxon>Eukaryota</taxon>
        <taxon>Metazoa</taxon>
        <taxon>Ecdysozoa</taxon>
        <taxon>Arthropoda</taxon>
        <taxon>Crustacea</taxon>
        <taxon>Multicrustacea</taxon>
        <taxon>Hexanauplia</taxon>
        <taxon>Copepoda</taxon>
        <taxon>Siphonostomatoida</taxon>
        <taxon>Caligidae</taxon>
        <taxon>Lepeophtheirus</taxon>
    </lineage>
</organism>
<dbReference type="GO" id="GO:0035973">
    <property type="term" value="P:aggrephagy"/>
    <property type="evidence" value="ECO:0007669"/>
    <property type="project" value="TreeGrafter"/>
</dbReference>
<dbReference type="OrthoDB" id="2960936at2759"/>
<comment type="function">
    <text evidence="11">Cysteine protease that plays a key role in autophagy by mediating both proteolytic activation and delipidation of ATG8 family proteins.</text>
</comment>
<keyword evidence="9 11" id="KW-0072">Autophagy</keyword>
<comment type="similarity">
    <text evidence="2 11">Belongs to the peptidase C54 family.</text>
</comment>
<dbReference type="GO" id="GO:0015031">
    <property type="term" value="P:protein transport"/>
    <property type="evidence" value="ECO:0007669"/>
    <property type="project" value="UniProtKB-KW"/>
</dbReference>
<gene>
    <name evidence="13" type="ORF">LSAA_9533</name>
</gene>
<evidence type="ECO:0000256" key="11">
    <source>
        <dbReference type="RuleBase" id="RU363115"/>
    </source>
</evidence>
<evidence type="ECO:0000256" key="5">
    <source>
        <dbReference type="ARBA" id="ARBA00022670"/>
    </source>
</evidence>
<evidence type="ECO:0000256" key="2">
    <source>
        <dbReference type="ARBA" id="ARBA00010958"/>
    </source>
</evidence>
<evidence type="ECO:0000256" key="3">
    <source>
        <dbReference type="ARBA" id="ARBA00022448"/>
    </source>
</evidence>
<comment type="catalytic activity">
    <reaction evidence="10">
        <text>[protein]-C-terminal L-amino acid-glycyl-phosphatidylethanolamide + H2O = [protein]-C-terminal L-amino acid-glycine + a 1,2-diacyl-sn-glycero-3-phosphoethanolamine</text>
        <dbReference type="Rhea" id="RHEA:67548"/>
        <dbReference type="Rhea" id="RHEA-COMP:17323"/>
        <dbReference type="Rhea" id="RHEA-COMP:17324"/>
        <dbReference type="ChEBI" id="CHEBI:15377"/>
        <dbReference type="ChEBI" id="CHEBI:64612"/>
        <dbReference type="ChEBI" id="CHEBI:172940"/>
        <dbReference type="ChEBI" id="CHEBI:172941"/>
    </reaction>
    <physiologicalReaction direction="left-to-right" evidence="10">
        <dbReference type="Rhea" id="RHEA:67549"/>
    </physiologicalReaction>
</comment>